<keyword evidence="3" id="KW-0479">Metal-binding</keyword>
<dbReference type="EMBL" id="FVZE01000002">
    <property type="protein sequence ID" value="SLJ93348.1"/>
    <property type="molecule type" value="Genomic_DNA"/>
</dbReference>
<dbReference type="InterPro" id="IPR050570">
    <property type="entry name" value="Cell_wall_metabolism_enzyme"/>
</dbReference>
<organism evidence="9 10">
    <name type="scientific">Novosphingobium mathurense</name>
    <dbReference type="NCBI Taxonomy" id="428990"/>
    <lineage>
        <taxon>Bacteria</taxon>
        <taxon>Pseudomonadati</taxon>
        <taxon>Pseudomonadota</taxon>
        <taxon>Alphaproteobacteria</taxon>
        <taxon>Sphingomonadales</taxon>
        <taxon>Sphingomonadaceae</taxon>
        <taxon>Novosphingobium</taxon>
    </lineage>
</organism>
<keyword evidence="2" id="KW-0645">Protease</keyword>
<keyword evidence="4" id="KW-0378">Hydrolase</keyword>
<dbReference type="PANTHER" id="PTHR21666">
    <property type="entry name" value="PEPTIDASE-RELATED"/>
    <property type="match status" value="1"/>
</dbReference>
<evidence type="ECO:0000256" key="5">
    <source>
        <dbReference type="ARBA" id="ARBA00022833"/>
    </source>
</evidence>
<keyword evidence="6" id="KW-0482">Metalloprotease</keyword>
<feature type="domain" description="M23ase beta-sheet core" evidence="8">
    <location>
        <begin position="412"/>
        <end position="507"/>
    </location>
</feature>
<dbReference type="Proteomes" id="UP000190989">
    <property type="component" value="Unassembled WGS sequence"/>
</dbReference>
<evidence type="ECO:0000256" key="4">
    <source>
        <dbReference type="ARBA" id="ARBA00022801"/>
    </source>
</evidence>
<dbReference type="GO" id="GO:0046872">
    <property type="term" value="F:metal ion binding"/>
    <property type="evidence" value="ECO:0007669"/>
    <property type="project" value="UniProtKB-KW"/>
</dbReference>
<dbReference type="Gene3D" id="3.10.450.350">
    <property type="match status" value="1"/>
</dbReference>
<evidence type="ECO:0000313" key="9">
    <source>
        <dbReference type="EMBL" id="SLJ93348.1"/>
    </source>
</evidence>
<dbReference type="Pfam" id="PF01551">
    <property type="entry name" value="Peptidase_M23"/>
    <property type="match status" value="1"/>
</dbReference>
<keyword evidence="5" id="KW-0862">Zinc</keyword>
<accession>A0A1U6HC46</accession>
<dbReference type="Gene3D" id="2.70.70.10">
    <property type="entry name" value="Glucose Permease (Domain IIA)"/>
    <property type="match status" value="1"/>
</dbReference>
<keyword evidence="10" id="KW-1185">Reference proteome</keyword>
<evidence type="ECO:0000313" key="10">
    <source>
        <dbReference type="Proteomes" id="UP000190989"/>
    </source>
</evidence>
<evidence type="ECO:0000256" key="3">
    <source>
        <dbReference type="ARBA" id="ARBA00022723"/>
    </source>
</evidence>
<sequence length="568" mass="60625">MPEVGAGLCLSLWVAMRKGPLFKALDENGGNSAEGDYAGGAASAASLSHAQVLPEISNVAVPPPSGETLVAGPGLRERLQAWKQDIEAWCEKVELAPDLATDIGSPRWYRGLATLFGLSAAAIALSPSFAAVEAATPMPVNDRVRDEFRSQTIAPLAFGADSGRHMGASPLVRPLAKVPERPMIQLVSTLGQGDSFRRMLERAGVGSSDISQVSDLISGAVPLSDIASGTQFDITLGKRPAEGVSRPLDEMAFRARFDLDLSVARHDGALALVRHPIAVDTTPLRIRGTVGSSLYRSARNAGAPVAAIQGYLRAVDKYLSLESDISANDEFDLILSYKRSAKGERQVGELLYAGVEREGKPRLQLMRWGKDGQMFSASGLAETRSAPIGMPVAGRITSRYGMRRHPILGYTRMHAGVDFGASYGSPIYAVSDGTVTYAGRHGGHGNYVRINHGGGLGTGYGHMSRIAVRNGTHVRAGQVIGYVGSTGLSTGPHLHFEAYRGGRTVDPLSIRLVTRPQIDGKERDEFRQRMKALLTVEPGAALDSFAKPDAPQDADTREIDRLEPKKVG</sequence>
<evidence type="ECO:0000259" key="8">
    <source>
        <dbReference type="Pfam" id="PF01551"/>
    </source>
</evidence>
<comment type="cofactor">
    <cofactor evidence="1">
        <name>Zn(2+)</name>
        <dbReference type="ChEBI" id="CHEBI:29105"/>
    </cofactor>
</comment>
<proteinExistence type="predicted"/>
<gene>
    <name evidence="9" type="ORF">SAMN06295987_102109</name>
</gene>
<feature type="region of interest" description="Disordered" evidence="7">
    <location>
        <begin position="541"/>
        <end position="568"/>
    </location>
</feature>
<evidence type="ECO:0000256" key="1">
    <source>
        <dbReference type="ARBA" id="ARBA00001947"/>
    </source>
</evidence>
<dbReference type="AlphaFoldDB" id="A0A1U6HC46"/>
<dbReference type="SUPFAM" id="SSF51261">
    <property type="entry name" value="Duplicated hybrid motif"/>
    <property type="match status" value="1"/>
</dbReference>
<dbReference type="InterPro" id="IPR011055">
    <property type="entry name" value="Dup_hybrid_motif"/>
</dbReference>
<dbReference type="GO" id="GO:0006508">
    <property type="term" value="P:proteolysis"/>
    <property type="evidence" value="ECO:0007669"/>
    <property type="project" value="UniProtKB-KW"/>
</dbReference>
<feature type="compositionally biased region" description="Basic and acidic residues" evidence="7">
    <location>
        <begin position="554"/>
        <end position="568"/>
    </location>
</feature>
<name>A0A1U6HC46_9SPHN</name>
<dbReference type="PANTHER" id="PTHR21666:SF288">
    <property type="entry name" value="CELL DIVISION PROTEIN YTFB"/>
    <property type="match status" value="1"/>
</dbReference>
<dbReference type="InterPro" id="IPR016047">
    <property type="entry name" value="M23ase_b-sheet_dom"/>
</dbReference>
<protein>
    <submittedName>
        <fullName evidence="9">Peptidase family M23</fullName>
    </submittedName>
</protein>
<evidence type="ECO:0000256" key="6">
    <source>
        <dbReference type="ARBA" id="ARBA00023049"/>
    </source>
</evidence>
<evidence type="ECO:0000256" key="7">
    <source>
        <dbReference type="SAM" id="MobiDB-lite"/>
    </source>
</evidence>
<dbReference type="CDD" id="cd12797">
    <property type="entry name" value="M23_peptidase"/>
    <property type="match status" value="1"/>
</dbReference>
<reference evidence="10" key="1">
    <citation type="submission" date="2017-02" db="EMBL/GenBank/DDBJ databases">
        <authorList>
            <person name="Varghese N."/>
            <person name="Submissions S."/>
        </authorList>
    </citation>
    <scope>NUCLEOTIDE SEQUENCE [LARGE SCALE GENOMIC DNA]</scope>
    <source>
        <strain evidence="10">SM117</strain>
    </source>
</reference>
<evidence type="ECO:0000256" key="2">
    <source>
        <dbReference type="ARBA" id="ARBA00022670"/>
    </source>
</evidence>
<dbReference type="STRING" id="428990.SAMN06295987_102109"/>
<dbReference type="GO" id="GO:0004222">
    <property type="term" value="F:metalloendopeptidase activity"/>
    <property type="evidence" value="ECO:0007669"/>
    <property type="project" value="TreeGrafter"/>
</dbReference>